<dbReference type="InParanoid" id="A0A194QYW9"/>
<proteinExistence type="inferred from homology"/>
<evidence type="ECO:0000256" key="5">
    <source>
        <dbReference type="ARBA" id="ARBA00023163"/>
    </source>
</evidence>
<evidence type="ECO:0000256" key="3">
    <source>
        <dbReference type="ARBA" id="ARBA00022491"/>
    </source>
</evidence>
<evidence type="ECO:0000256" key="1">
    <source>
        <dbReference type="ARBA" id="ARBA00004123"/>
    </source>
</evidence>
<comment type="similarity">
    <text evidence="2">Belongs to the SAP130 family.</text>
</comment>
<evidence type="ECO:0000259" key="8">
    <source>
        <dbReference type="Pfam" id="PF04803"/>
    </source>
</evidence>
<dbReference type="InterPro" id="IPR024137">
    <property type="entry name" value="His_deAcase_cplx_SAP130"/>
</dbReference>
<feature type="domain" description="Histone deacetylase complex subunit SAP130 C-terminal" evidence="9">
    <location>
        <begin position="36"/>
        <end position="93"/>
    </location>
</feature>
<evidence type="ECO:0000313" key="11">
    <source>
        <dbReference type="Proteomes" id="UP000053240"/>
    </source>
</evidence>
<dbReference type="EMBL" id="KQ461137">
    <property type="protein sequence ID" value="KPJ08791.1"/>
    <property type="molecule type" value="Genomic_DNA"/>
</dbReference>
<dbReference type="Pfam" id="PF04803">
    <property type="entry name" value="Cor1"/>
    <property type="match status" value="1"/>
</dbReference>
<keyword evidence="4" id="KW-0805">Transcription regulation</keyword>
<gene>
    <name evidence="10" type="ORF">RR48_07851</name>
</gene>
<dbReference type="InterPro" id="IPR006888">
    <property type="entry name" value="XLR/SYCP3/FAM9_dom"/>
</dbReference>
<dbReference type="GO" id="GO:0070822">
    <property type="term" value="C:Sin3-type complex"/>
    <property type="evidence" value="ECO:0007669"/>
    <property type="project" value="TreeGrafter"/>
</dbReference>
<dbReference type="GO" id="GO:0000122">
    <property type="term" value="P:negative regulation of transcription by RNA polymerase II"/>
    <property type="evidence" value="ECO:0007669"/>
    <property type="project" value="TreeGrafter"/>
</dbReference>
<evidence type="ECO:0000256" key="4">
    <source>
        <dbReference type="ARBA" id="ARBA00023015"/>
    </source>
</evidence>
<keyword evidence="7" id="KW-0175">Coiled coil</keyword>
<reference evidence="10 11" key="1">
    <citation type="journal article" date="2015" name="Nat. Commun.">
        <title>Outbred genome sequencing and CRISPR/Cas9 gene editing in butterflies.</title>
        <authorList>
            <person name="Li X."/>
            <person name="Fan D."/>
            <person name="Zhang W."/>
            <person name="Liu G."/>
            <person name="Zhang L."/>
            <person name="Zhao L."/>
            <person name="Fang X."/>
            <person name="Chen L."/>
            <person name="Dong Y."/>
            <person name="Chen Y."/>
            <person name="Ding Y."/>
            <person name="Zhao R."/>
            <person name="Feng M."/>
            <person name="Zhu Y."/>
            <person name="Feng Y."/>
            <person name="Jiang X."/>
            <person name="Zhu D."/>
            <person name="Xiang H."/>
            <person name="Feng X."/>
            <person name="Li S."/>
            <person name="Wang J."/>
            <person name="Zhang G."/>
            <person name="Kronforst M.R."/>
            <person name="Wang W."/>
        </authorList>
    </citation>
    <scope>NUCLEOTIDE SEQUENCE [LARGE SCALE GENOMIC DNA]</scope>
    <source>
        <strain evidence="10">Ya'a_city_454_Pm</strain>
        <tissue evidence="10">Whole body</tissue>
    </source>
</reference>
<feature type="coiled-coil region" evidence="7">
    <location>
        <begin position="165"/>
        <end position="199"/>
    </location>
</feature>
<dbReference type="PANTHER" id="PTHR13497">
    <property type="entry name" value="HISTONE DEACETYLASE COMPLEX SUBUNIT SAP130"/>
    <property type="match status" value="1"/>
</dbReference>
<protein>
    <submittedName>
        <fullName evidence="10">Uncharacterized protein</fullName>
    </submittedName>
</protein>
<feature type="domain" description="XLR/SYCP3/FAM9" evidence="8">
    <location>
        <begin position="135"/>
        <end position="230"/>
    </location>
</feature>
<comment type="subcellular location">
    <subcellularLocation>
        <location evidence="1">Nucleus</location>
    </subcellularLocation>
</comment>
<evidence type="ECO:0000259" key="9">
    <source>
        <dbReference type="Pfam" id="PF16014"/>
    </source>
</evidence>
<sequence length="231" mass="26564">MRCLPLIDRGGDVQKHISPSYESLIYCAGPQLGSGYVCGWRGTALHFVRPADVRRREPRARDILAIASQRHVLASADGWKVHHLTAQMDDLGNIQRSKIVCEGIQEAREDILRVFKHRNFVSDILTRQADKRSYKKKKNVESKEIGSEPRQKLVNVMNYQILTRKQTYENLLKSLMEVVTNLEADYNVLKENEQKLEHLTGSFIKCIQQATNSHKQKLKTLKEIHGAFKKE</sequence>
<dbReference type="Pfam" id="PF16014">
    <property type="entry name" value="SAP130_C"/>
    <property type="match status" value="1"/>
</dbReference>
<dbReference type="PANTHER" id="PTHR13497:SF3">
    <property type="entry name" value="HISTONE DEACETYLASE COMPLEX SUBUNIT SAP130"/>
    <property type="match status" value="1"/>
</dbReference>
<keyword evidence="6" id="KW-0539">Nucleus</keyword>
<dbReference type="STRING" id="76193.A0A194QYW9"/>
<name>A0A194QYW9_PAPMA</name>
<dbReference type="InterPro" id="IPR031963">
    <property type="entry name" value="SAP130_C"/>
</dbReference>
<accession>A0A194QYW9</accession>
<keyword evidence="11" id="KW-1185">Reference proteome</keyword>
<dbReference type="AlphaFoldDB" id="A0A194QYW9"/>
<evidence type="ECO:0000313" key="10">
    <source>
        <dbReference type="EMBL" id="KPJ08791.1"/>
    </source>
</evidence>
<keyword evidence="3" id="KW-0678">Repressor</keyword>
<evidence type="ECO:0000256" key="7">
    <source>
        <dbReference type="SAM" id="Coils"/>
    </source>
</evidence>
<keyword evidence="5" id="KW-0804">Transcription</keyword>
<organism evidence="10 11">
    <name type="scientific">Papilio machaon</name>
    <name type="common">Old World swallowtail butterfly</name>
    <dbReference type="NCBI Taxonomy" id="76193"/>
    <lineage>
        <taxon>Eukaryota</taxon>
        <taxon>Metazoa</taxon>
        <taxon>Ecdysozoa</taxon>
        <taxon>Arthropoda</taxon>
        <taxon>Hexapoda</taxon>
        <taxon>Insecta</taxon>
        <taxon>Pterygota</taxon>
        <taxon>Neoptera</taxon>
        <taxon>Endopterygota</taxon>
        <taxon>Lepidoptera</taxon>
        <taxon>Glossata</taxon>
        <taxon>Ditrysia</taxon>
        <taxon>Papilionoidea</taxon>
        <taxon>Papilionidae</taxon>
        <taxon>Papilioninae</taxon>
        <taxon>Papilio</taxon>
    </lineage>
</organism>
<evidence type="ECO:0000256" key="6">
    <source>
        <dbReference type="ARBA" id="ARBA00023242"/>
    </source>
</evidence>
<evidence type="ECO:0000256" key="2">
    <source>
        <dbReference type="ARBA" id="ARBA00007859"/>
    </source>
</evidence>
<dbReference type="Proteomes" id="UP000053240">
    <property type="component" value="Unassembled WGS sequence"/>
</dbReference>